<comment type="caution">
    <text evidence="3">The sequence shown here is derived from an EMBL/GenBank/DDBJ whole genome shotgun (WGS) entry which is preliminary data.</text>
</comment>
<dbReference type="Gene3D" id="2.60.120.200">
    <property type="match status" value="1"/>
</dbReference>
<protein>
    <recommendedName>
        <fullName evidence="2">Golvesin/Xly CBD-like domain-containing protein</fullName>
    </recommendedName>
</protein>
<sequence>MKIKNPPQEHSRRTLRRSLSVLAVLFATCAPLSAQTQTITVNANSHIRDIPAGLGGVVALTTFWNSLSPNYRDDMINARIGAVRIPGYPTTGAGGSIEELDMRVAQILNVGGRPVFIQYIKAETNTAFKNKLLRTDGTLYPAGDTTPIAQRVATNLAFLVNRYKSAPFNLTTQYWEIGNEPDITVDYKVSTPQEYIGFFSAAHNQLVASGVRGNVLLAGPVISFEYGYDTGRDTFMRDFLDACGDQVDIVTRHVYATIYNWETTVYTPYVLLNSSLETLHFDSSFVAGGHRGEGGLLKTMNDHGVPSSVGTGVTEMNVGINGDGNGFSYSITQGLWFLLSHHYALQNPRSLLTNAFMFDRVQDGYQDGHLAFYTNTKARSFAYWALYMHGVLTGNEVVAATSNTPRLVVTATKDDAYLYVQVINRDTNSYTANVTINNAPPVTAATRFNLSATATPDTGIATTHGTSFTETFAPMTASVFRFPRTDAPVPPIATPPATISTVLNTSFDTVPTGMLTYANGFTPVISGGRLQLTGTTANQSSAVVFKGQAMGVARSRFQARFGFKVVGTTGQGFVFGAYSANPLAVGPAGPGLGYVGQNNRLWGVKFDNSPNQLSVISNVTNAAADGWATKTHAELDNVDLFAVIDYDGSEGTVRARLHQGTDATGTLIADVTNRIGNPSALPVGTVFGFTGGSGQTTHIESLAITMDYFTPGAEMIIDNTATSGVTVTGAWDPVTTPATYHGTNFLTDGNTGKGTKSVRFKPTLQGFGWRDVYIRWPQSGSFATNVPITVVHADGTTAPGEITVDQTTGASDWVKIGTWRFVNGSVGSVQINTTGTTGTVAADAVRFVNVAAP</sequence>
<dbReference type="Proteomes" id="UP000315648">
    <property type="component" value="Unassembled WGS sequence"/>
</dbReference>
<feature type="domain" description="Golvesin/Xly CBD-like" evidence="2">
    <location>
        <begin position="715"/>
        <end position="848"/>
    </location>
</feature>
<proteinExistence type="predicted"/>
<gene>
    <name evidence="3" type="ORF">FPL22_09525</name>
</gene>
<accession>A0A556QS86</accession>
<evidence type="ECO:0000313" key="4">
    <source>
        <dbReference type="Proteomes" id="UP000315648"/>
    </source>
</evidence>
<dbReference type="InterPro" id="IPR013780">
    <property type="entry name" value="Glyco_hydro_b"/>
</dbReference>
<dbReference type="RefSeq" id="WP_144230047.1">
    <property type="nucleotide sequence ID" value="NZ_CBCRVV010000015.1"/>
</dbReference>
<dbReference type="SUPFAM" id="SSF51445">
    <property type="entry name" value="(Trans)glycosidases"/>
    <property type="match status" value="1"/>
</dbReference>
<dbReference type="Gene3D" id="3.20.20.80">
    <property type="entry name" value="Glycosidases"/>
    <property type="match status" value="1"/>
</dbReference>
<organism evidence="3 4">
    <name type="scientific">Rariglobus hedericola</name>
    <dbReference type="NCBI Taxonomy" id="2597822"/>
    <lineage>
        <taxon>Bacteria</taxon>
        <taxon>Pseudomonadati</taxon>
        <taxon>Verrucomicrobiota</taxon>
        <taxon>Opitutia</taxon>
        <taxon>Opitutales</taxon>
        <taxon>Opitutaceae</taxon>
        <taxon>Rariglobus</taxon>
    </lineage>
</organism>
<name>A0A556QS86_9BACT</name>
<feature type="signal peptide" evidence="1">
    <location>
        <begin position="1"/>
        <end position="34"/>
    </location>
</feature>
<dbReference type="AlphaFoldDB" id="A0A556QS86"/>
<dbReference type="OrthoDB" id="9776971at2"/>
<reference evidence="3 4" key="1">
    <citation type="submission" date="2019-07" db="EMBL/GenBank/DDBJ databases">
        <title>Description of 53C-WASEF.</title>
        <authorList>
            <person name="Pitt A."/>
            <person name="Hahn M.W."/>
        </authorList>
    </citation>
    <scope>NUCLEOTIDE SEQUENCE [LARGE SCALE GENOMIC DNA]</scope>
    <source>
        <strain evidence="3 4">53C-WASEF</strain>
    </source>
</reference>
<dbReference type="Gene3D" id="2.60.40.1180">
    <property type="entry name" value="Golgi alpha-mannosidase II"/>
    <property type="match status" value="1"/>
</dbReference>
<dbReference type="Pfam" id="PF25275">
    <property type="entry name" value="Golvesin_C"/>
    <property type="match status" value="1"/>
</dbReference>
<dbReference type="InterPro" id="IPR017853">
    <property type="entry name" value="GH"/>
</dbReference>
<keyword evidence="4" id="KW-1185">Reference proteome</keyword>
<evidence type="ECO:0000259" key="2">
    <source>
        <dbReference type="Pfam" id="PF25275"/>
    </source>
</evidence>
<dbReference type="SUPFAM" id="SSF49899">
    <property type="entry name" value="Concanavalin A-like lectins/glucanases"/>
    <property type="match status" value="1"/>
</dbReference>
<dbReference type="InterPro" id="IPR013320">
    <property type="entry name" value="ConA-like_dom_sf"/>
</dbReference>
<dbReference type="InterPro" id="IPR033803">
    <property type="entry name" value="CBD-like_Golvesin-Xly"/>
</dbReference>
<evidence type="ECO:0000256" key="1">
    <source>
        <dbReference type="SAM" id="SignalP"/>
    </source>
</evidence>
<evidence type="ECO:0000313" key="3">
    <source>
        <dbReference type="EMBL" id="TSJ79506.1"/>
    </source>
</evidence>
<feature type="chain" id="PRO_5021806033" description="Golvesin/Xly CBD-like domain-containing protein" evidence="1">
    <location>
        <begin position="35"/>
        <end position="853"/>
    </location>
</feature>
<keyword evidence="1" id="KW-0732">Signal</keyword>
<dbReference type="EMBL" id="VMBG01000001">
    <property type="protein sequence ID" value="TSJ79506.1"/>
    <property type="molecule type" value="Genomic_DNA"/>
</dbReference>